<reference evidence="2" key="2">
    <citation type="journal article" date="2021" name="Microbiome">
        <title>Successional dynamics and alternative stable states in a saline activated sludge microbial community over 9 years.</title>
        <authorList>
            <person name="Wang Y."/>
            <person name="Ye J."/>
            <person name="Ju F."/>
            <person name="Liu L."/>
            <person name="Boyd J.A."/>
            <person name="Deng Y."/>
            <person name="Parks D.H."/>
            <person name="Jiang X."/>
            <person name="Yin X."/>
            <person name="Woodcroft B.J."/>
            <person name="Tyson G.W."/>
            <person name="Hugenholtz P."/>
            <person name="Polz M.F."/>
            <person name="Zhang T."/>
        </authorList>
    </citation>
    <scope>NUCLEOTIDE SEQUENCE</scope>
    <source>
        <strain evidence="2">HKST-UBA17</strain>
    </source>
</reference>
<dbReference type="GO" id="GO:0016209">
    <property type="term" value="F:antioxidant activity"/>
    <property type="evidence" value="ECO:0007669"/>
    <property type="project" value="InterPro"/>
</dbReference>
<dbReference type="PANTHER" id="PTHR43640">
    <property type="entry name" value="OS07G0260300 PROTEIN"/>
    <property type="match status" value="1"/>
</dbReference>
<dbReference type="InterPro" id="IPR013766">
    <property type="entry name" value="Thioredoxin_domain"/>
</dbReference>
<organism evidence="2 3">
    <name type="scientific">Candidatus Dojkabacteria bacterium</name>
    <dbReference type="NCBI Taxonomy" id="2099670"/>
    <lineage>
        <taxon>Bacteria</taxon>
        <taxon>Candidatus Dojkabacteria</taxon>
    </lineage>
</organism>
<comment type="caution">
    <text evidence="2">The sequence shown here is derived from an EMBL/GenBank/DDBJ whole genome shotgun (WGS) entry which is preliminary data.</text>
</comment>
<proteinExistence type="predicted"/>
<evidence type="ECO:0000259" key="1">
    <source>
        <dbReference type="PROSITE" id="PS51352"/>
    </source>
</evidence>
<name>A0A955I4K1_9BACT</name>
<dbReference type="CDD" id="cd02969">
    <property type="entry name" value="PRX_like1"/>
    <property type="match status" value="1"/>
</dbReference>
<dbReference type="SUPFAM" id="SSF52833">
    <property type="entry name" value="Thioredoxin-like"/>
    <property type="match status" value="1"/>
</dbReference>
<evidence type="ECO:0000313" key="3">
    <source>
        <dbReference type="Proteomes" id="UP000741282"/>
    </source>
</evidence>
<dbReference type="EMBL" id="JAGQLN010000003">
    <property type="protein sequence ID" value="MCA9376508.1"/>
    <property type="molecule type" value="Genomic_DNA"/>
</dbReference>
<evidence type="ECO:0000313" key="2">
    <source>
        <dbReference type="EMBL" id="MCA9376508.1"/>
    </source>
</evidence>
<protein>
    <submittedName>
        <fullName evidence="2">Thioredoxin family protein</fullName>
    </submittedName>
</protein>
<gene>
    <name evidence="2" type="ORF">KC685_01140</name>
</gene>
<accession>A0A955I4K1</accession>
<dbReference type="Proteomes" id="UP000741282">
    <property type="component" value="Unassembled WGS sequence"/>
</dbReference>
<dbReference type="InterPro" id="IPR000866">
    <property type="entry name" value="AhpC/TSA"/>
</dbReference>
<dbReference type="GO" id="GO:0016491">
    <property type="term" value="F:oxidoreductase activity"/>
    <property type="evidence" value="ECO:0007669"/>
    <property type="project" value="InterPro"/>
</dbReference>
<dbReference type="InterPro" id="IPR047262">
    <property type="entry name" value="PRX-like1"/>
</dbReference>
<dbReference type="PANTHER" id="PTHR43640:SF1">
    <property type="entry name" value="THIOREDOXIN-DEPENDENT PEROXIREDOXIN"/>
    <property type="match status" value="1"/>
</dbReference>
<dbReference type="Gene3D" id="3.40.30.10">
    <property type="entry name" value="Glutaredoxin"/>
    <property type="match status" value="1"/>
</dbReference>
<sequence>MSATYSTMLPLGTIAPDINLIDAIDGEMVTLSKYSDAKAILIVFTANHCPYAKHVMPELIKIANEYQEKGLQIIAISSNDIQTHPQDGPQFMYEIAINDSYPFPYLYDEDQSVARAFTAACTPDLFLFDADRKLVYRGQLDDSRPGNEIPLTGKYLREALDQLLSGKKITVEQKPSMGCNIKWKNGNEPGYF</sequence>
<dbReference type="Pfam" id="PF00578">
    <property type="entry name" value="AhpC-TSA"/>
    <property type="match status" value="1"/>
</dbReference>
<dbReference type="PROSITE" id="PS51352">
    <property type="entry name" value="THIOREDOXIN_2"/>
    <property type="match status" value="1"/>
</dbReference>
<dbReference type="AlphaFoldDB" id="A0A955I4K1"/>
<dbReference type="InterPro" id="IPR036249">
    <property type="entry name" value="Thioredoxin-like_sf"/>
</dbReference>
<reference evidence="2" key="1">
    <citation type="submission" date="2020-04" db="EMBL/GenBank/DDBJ databases">
        <authorList>
            <person name="Zhang T."/>
        </authorList>
    </citation>
    <scope>NUCLEOTIDE SEQUENCE</scope>
    <source>
        <strain evidence="2">HKST-UBA17</strain>
    </source>
</reference>
<feature type="domain" description="Thioredoxin" evidence="1">
    <location>
        <begin position="9"/>
        <end position="165"/>
    </location>
</feature>